<accession>A0A931CDH2</accession>
<dbReference type="Proteomes" id="UP000598146">
    <property type="component" value="Unassembled WGS sequence"/>
</dbReference>
<sequence>MEDRSPPVPPSPERKRKSLIAILVAFVVLAGGGAAAVLWPEADEPAAAVPTPKPSRAPTPFERGLDVLEAQAAALSDGDEKAFLAPVDAKQPKLVARYRTTFRNLRGIGIGQVEYHGRPGPVSKKAAAIVSATLSYCFQGAACPQWRNTYSSGPPKLYQDVTFTQRGDRYVITGLETTKNQGALSAPPWEGQALSFATGKRVIVAGPGSQKKHLKKILKVAEKAALVTDRYAVLVGNKQAARYRIYLADDKSWKSWYGGNDKPWAIGYALPLNSAGTDIVLRTRKVLQEQDMSLIIQHELAHVVTLAGLSTRDTDDDQWLVEGIAEYIGAYPKKPQNTYSRYALAEAFQKRGAPKSIAVKSLTNEADDLTVSTLYAMGHYASACMATKYGEPKLMRFADLVLRKGRKPAEAAPEAFGQPFKTVDKACLSWIKSRV</sequence>
<gene>
    <name evidence="1" type="ORF">I4J89_28035</name>
</gene>
<evidence type="ECO:0000313" key="1">
    <source>
        <dbReference type="EMBL" id="MBG0565311.1"/>
    </source>
</evidence>
<dbReference type="Gene3D" id="1.10.390.10">
    <property type="entry name" value="Neutral Protease Domain 2"/>
    <property type="match status" value="1"/>
</dbReference>
<keyword evidence="2" id="KW-1185">Reference proteome</keyword>
<name>A0A931CDH2_9ACTN</name>
<organism evidence="1 2">
    <name type="scientific">Actinoplanes aureus</name>
    <dbReference type="NCBI Taxonomy" id="2792083"/>
    <lineage>
        <taxon>Bacteria</taxon>
        <taxon>Bacillati</taxon>
        <taxon>Actinomycetota</taxon>
        <taxon>Actinomycetes</taxon>
        <taxon>Micromonosporales</taxon>
        <taxon>Micromonosporaceae</taxon>
        <taxon>Actinoplanes</taxon>
    </lineage>
</organism>
<evidence type="ECO:0008006" key="3">
    <source>
        <dbReference type="Google" id="ProtNLM"/>
    </source>
</evidence>
<dbReference type="AlphaFoldDB" id="A0A931CDH2"/>
<proteinExistence type="predicted"/>
<dbReference type="EMBL" id="JADQTO010000014">
    <property type="protein sequence ID" value="MBG0565311.1"/>
    <property type="molecule type" value="Genomic_DNA"/>
</dbReference>
<protein>
    <recommendedName>
        <fullName evidence="3">Peptidase MA-like domain-containing protein</fullName>
    </recommendedName>
</protein>
<dbReference type="InterPro" id="IPR027268">
    <property type="entry name" value="Peptidase_M4/M1_CTD_sf"/>
</dbReference>
<evidence type="ECO:0000313" key="2">
    <source>
        <dbReference type="Proteomes" id="UP000598146"/>
    </source>
</evidence>
<dbReference type="RefSeq" id="WP_196417078.1">
    <property type="nucleotide sequence ID" value="NZ_JADQTO010000014.1"/>
</dbReference>
<comment type="caution">
    <text evidence="1">The sequence shown here is derived from an EMBL/GenBank/DDBJ whole genome shotgun (WGS) entry which is preliminary data.</text>
</comment>
<reference evidence="1" key="1">
    <citation type="submission" date="2020-11" db="EMBL/GenBank/DDBJ databases">
        <title>Isolation and identification of active actinomycetes.</title>
        <authorList>
            <person name="Sun X."/>
        </authorList>
    </citation>
    <scope>NUCLEOTIDE SEQUENCE</scope>
    <source>
        <strain evidence="1">NEAU-A11</strain>
    </source>
</reference>